<keyword evidence="3 7" id="KW-0328">Glycosyltransferase</keyword>
<evidence type="ECO:0000256" key="4">
    <source>
        <dbReference type="ARBA" id="ARBA00022679"/>
    </source>
</evidence>
<proteinExistence type="predicted"/>
<evidence type="ECO:0000256" key="3">
    <source>
        <dbReference type="ARBA" id="ARBA00022676"/>
    </source>
</evidence>
<dbReference type="STRING" id="1229521.D791_00837"/>
<feature type="domain" description="Glycosyltransferase 2-like" evidence="6">
    <location>
        <begin position="22"/>
        <end position="140"/>
    </location>
</feature>
<name>W9V937_9GAMM</name>
<sequence>MSEHHVSHIPLDRTSPVIFKASVIIPVLNEAPHLQSRLLALQALREQGVELVVVDGGSQDGSPKLTKGLVDQCLVSERGRARQMNQGAAVARGTWLVFLHADTALTPAATQRLMTVIAADTPSWGRFNVRIIGQHPMLRVIAWMMNRRSCLTSIATGDQCILVHRELFNTISGYPEQPLMEDIELSRRLKFKMSAQCWPETVETSGRRWEQQGVWRTILLMWSLRWRYWRGASAEQLVKEYYECK</sequence>
<dbReference type="InterPro" id="IPR026461">
    <property type="entry name" value="Trfase_2_rSAM/seldom_assoc"/>
</dbReference>
<evidence type="ECO:0000256" key="2">
    <source>
        <dbReference type="ARBA" id="ARBA00022475"/>
    </source>
</evidence>
<reference evidence="7 8" key="2">
    <citation type="journal article" date="2015" name="Syst. Appl. Microbiol.">
        <title>Nitrincola nitratireducens sp. nov. isolated from a haloalkaline crater lake.</title>
        <authorList>
            <person name="Singh A."/>
            <person name="Vaidya B."/>
            <person name="Tanuku N.R."/>
            <person name="Pinnaka A.K."/>
        </authorList>
    </citation>
    <scope>NUCLEOTIDE SEQUENCE [LARGE SCALE GENOMIC DNA]</scope>
    <source>
        <strain evidence="7 8">AK23</strain>
    </source>
</reference>
<keyword evidence="4 7" id="KW-0808">Transferase</keyword>
<reference evidence="8" key="1">
    <citation type="submission" date="2012-11" db="EMBL/GenBank/DDBJ databases">
        <authorList>
            <person name="Singh A."/>
            <person name="Pinnaka A.K."/>
            <person name="Vaidya B."/>
        </authorList>
    </citation>
    <scope>NUCLEOTIDE SEQUENCE [LARGE SCALE GENOMIC DNA]</scope>
    <source>
        <strain evidence="8">AK23</strain>
    </source>
</reference>
<keyword evidence="8" id="KW-1185">Reference proteome</keyword>
<dbReference type="PANTHER" id="PTHR43646:SF2">
    <property type="entry name" value="GLYCOSYLTRANSFERASE 2-LIKE DOMAIN-CONTAINING PROTEIN"/>
    <property type="match status" value="1"/>
</dbReference>
<comment type="caution">
    <text evidence="7">The sequence shown here is derived from an EMBL/GenBank/DDBJ whole genome shotgun (WGS) entry which is preliminary data.</text>
</comment>
<dbReference type="Pfam" id="PF00535">
    <property type="entry name" value="Glycos_transf_2"/>
    <property type="match status" value="1"/>
</dbReference>
<dbReference type="InterPro" id="IPR001173">
    <property type="entry name" value="Glyco_trans_2-like"/>
</dbReference>
<dbReference type="RefSeq" id="WP_237748509.1">
    <property type="nucleotide sequence ID" value="NZ_AONB01000002.1"/>
</dbReference>
<organism evidence="7 8">
    <name type="scientific">Nitrincola nitratireducens</name>
    <dbReference type="NCBI Taxonomy" id="1229521"/>
    <lineage>
        <taxon>Bacteria</taxon>
        <taxon>Pseudomonadati</taxon>
        <taxon>Pseudomonadota</taxon>
        <taxon>Gammaproteobacteria</taxon>
        <taxon>Oceanospirillales</taxon>
        <taxon>Oceanospirillaceae</taxon>
        <taxon>Nitrincola</taxon>
    </lineage>
</organism>
<keyword evidence="5" id="KW-0472">Membrane</keyword>
<dbReference type="PANTHER" id="PTHR43646">
    <property type="entry name" value="GLYCOSYLTRANSFERASE"/>
    <property type="match status" value="1"/>
</dbReference>
<accession>W9V937</accession>
<dbReference type="GO" id="GO:0005886">
    <property type="term" value="C:plasma membrane"/>
    <property type="evidence" value="ECO:0007669"/>
    <property type="project" value="UniProtKB-SubCell"/>
</dbReference>
<dbReference type="NCBIfam" id="TIGR04283">
    <property type="entry name" value="glyco_like_mftF"/>
    <property type="match status" value="1"/>
</dbReference>
<dbReference type="Gene3D" id="3.90.550.10">
    <property type="entry name" value="Spore Coat Polysaccharide Biosynthesis Protein SpsA, Chain A"/>
    <property type="match status" value="1"/>
</dbReference>
<dbReference type="EMBL" id="AONB01000002">
    <property type="protein sequence ID" value="EXJ12592.1"/>
    <property type="molecule type" value="Genomic_DNA"/>
</dbReference>
<evidence type="ECO:0000313" key="8">
    <source>
        <dbReference type="Proteomes" id="UP000019464"/>
    </source>
</evidence>
<dbReference type="InterPro" id="IPR029044">
    <property type="entry name" value="Nucleotide-diphossugar_trans"/>
</dbReference>
<gene>
    <name evidence="7" type="ORF">D791_00837</name>
</gene>
<protein>
    <submittedName>
        <fullName evidence="7">PGL/p-HBAD biosynthesis glycosyltransferase</fullName>
        <ecNumber evidence="7">2.4.1.-</ecNumber>
    </submittedName>
</protein>
<keyword evidence="2" id="KW-1003">Cell membrane</keyword>
<comment type="subcellular location">
    <subcellularLocation>
        <location evidence="1">Cell membrane</location>
    </subcellularLocation>
</comment>
<evidence type="ECO:0000256" key="5">
    <source>
        <dbReference type="ARBA" id="ARBA00023136"/>
    </source>
</evidence>
<evidence type="ECO:0000256" key="1">
    <source>
        <dbReference type="ARBA" id="ARBA00004236"/>
    </source>
</evidence>
<evidence type="ECO:0000313" key="7">
    <source>
        <dbReference type="EMBL" id="EXJ12592.1"/>
    </source>
</evidence>
<dbReference type="PATRIC" id="fig|1229521.3.peg.849"/>
<dbReference type="GO" id="GO:0016757">
    <property type="term" value="F:glycosyltransferase activity"/>
    <property type="evidence" value="ECO:0007669"/>
    <property type="project" value="UniProtKB-KW"/>
</dbReference>
<dbReference type="SUPFAM" id="SSF53448">
    <property type="entry name" value="Nucleotide-diphospho-sugar transferases"/>
    <property type="match status" value="1"/>
</dbReference>
<dbReference type="EC" id="2.4.1.-" evidence="7"/>
<dbReference type="CDD" id="cd02522">
    <property type="entry name" value="GT_2_like_a"/>
    <property type="match status" value="1"/>
</dbReference>
<dbReference type="Proteomes" id="UP000019464">
    <property type="component" value="Unassembled WGS sequence"/>
</dbReference>
<dbReference type="AlphaFoldDB" id="W9V937"/>
<evidence type="ECO:0000259" key="6">
    <source>
        <dbReference type="Pfam" id="PF00535"/>
    </source>
</evidence>